<feature type="domain" description="Tyrosine specific protein phosphatases" evidence="5">
    <location>
        <begin position="810"/>
        <end position="881"/>
    </location>
</feature>
<feature type="domain" description="Tyrosine-protein phosphatase" evidence="4">
    <location>
        <begin position="713"/>
        <end position="894"/>
    </location>
</feature>
<organism evidence="6 7">
    <name type="scientific">Candida verbasci</name>
    <dbReference type="NCBI Taxonomy" id="1227364"/>
    <lineage>
        <taxon>Eukaryota</taxon>
        <taxon>Fungi</taxon>
        <taxon>Dikarya</taxon>
        <taxon>Ascomycota</taxon>
        <taxon>Saccharomycotina</taxon>
        <taxon>Pichiomycetes</taxon>
        <taxon>Debaryomycetaceae</taxon>
        <taxon>Candida/Lodderomyces clade</taxon>
        <taxon>Candida</taxon>
    </lineage>
</organism>
<evidence type="ECO:0000259" key="5">
    <source>
        <dbReference type="PROSITE" id="PS50056"/>
    </source>
</evidence>
<comment type="caution">
    <text evidence="6">The sequence shown here is derived from an EMBL/GenBank/DDBJ whole genome shotgun (WGS) entry which is preliminary data.</text>
</comment>
<gene>
    <name evidence="6" type="ORF">CANVERA_P4865</name>
</gene>
<evidence type="ECO:0000256" key="1">
    <source>
        <dbReference type="ARBA" id="ARBA00022801"/>
    </source>
</evidence>
<name>A0A9W4XFD5_9ASCO</name>
<evidence type="ECO:0000313" key="6">
    <source>
        <dbReference type="EMBL" id="CAI5760355.1"/>
    </source>
</evidence>
<dbReference type="GO" id="GO:0005634">
    <property type="term" value="C:nucleus"/>
    <property type="evidence" value="ECO:0007669"/>
    <property type="project" value="GOC"/>
</dbReference>
<dbReference type="OrthoDB" id="273181at2759"/>
<evidence type="ECO:0000313" key="7">
    <source>
        <dbReference type="Proteomes" id="UP001152885"/>
    </source>
</evidence>
<dbReference type="PROSITE" id="PS50056">
    <property type="entry name" value="TYR_PHOSPHATASE_2"/>
    <property type="match status" value="1"/>
</dbReference>
<dbReference type="InterPro" id="IPR016130">
    <property type="entry name" value="Tyr_Pase_AS"/>
</dbReference>
<feature type="compositionally biased region" description="Low complexity" evidence="3">
    <location>
        <begin position="20"/>
        <end position="34"/>
    </location>
</feature>
<dbReference type="SMART" id="SM00404">
    <property type="entry name" value="PTPc_motif"/>
    <property type="match status" value="1"/>
</dbReference>
<accession>A0A9W4XFD5</accession>
<dbReference type="PROSITE" id="PS50054">
    <property type="entry name" value="TYR_PHOSPHATASE_DUAL"/>
    <property type="match status" value="1"/>
</dbReference>
<reference evidence="6" key="1">
    <citation type="submission" date="2022-12" db="EMBL/GenBank/DDBJ databases">
        <authorList>
            <person name="Brejova B."/>
        </authorList>
    </citation>
    <scope>NUCLEOTIDE SEQUENCE</scope>
</reference>
<evidence type="ECO:0000256" key="3">
    <source>
        <dbReference type="SAM" id="MobiDB-lite"/>
    </source>
</evidence>
<dbReference type="Pfam" id="PF00782">
    <property type="entry name" value="DSPc"/>
    <property type="match status" value="1"/>
</dbReference>
<dbReference type="EMBL" id="CANTUO010000006">
    <property type="protein sequence ID" value="CAI5760355.1"/>
    <property type="molecule type" value="Genomic_DNA"/>
</dbReference>
<protein>
    <submittedName>
        <fullName evidence="6">Uncharacterized protein</fullName>
    </submittedName>
</protein>
<dbReference type="InterPro" id="IPR003595">
    <property type="entry name" value="Tyr_Pase_cat"/>
</dbReference>
<dbReference type="PANTHER" id="PTHR47550:SF1">
    <property type="entry name" value="DUAL SPECIFICITY PROTEIN PHOSPHATASE PPS1"/>
    <property type="match status" value="1"/>
</dbReference>
<dbReference type="GO" id="GO:0008138">
    <property type="term" value="F:protein tyrosine/serine/threonine phosphatase activity"/>
    <property type="evidence" value="ECO:0007669"/>
    <property type="project" value="TreeGrafter"/>
</dbReference>
<dbReference type="SMART" id="SM00195">
    <property type="entry name" value="DSPc"/>
    <property type="match status" value="1"/>
</dbReference>
<dbReference type="PANTHER" id="PTHR47550">
    <property type="entry name" value="DUAL SPECIFICITY PROTEIN PHOSPHATASE PPS1"/>
    <property type="match status" value="1"/>
</dbReference>
<keyword evidence="2" id="KW-0904">Protein phosphatase</keyword>
<dbReference type="GO" id="GO:0033260">
    <property type="term" value="P:nuclear DNA replication"/>
    <property type="evidence" value="ECO:0007669"/>
    <property type="project" value="TreeGrafter"/>
</dbReference>
<feature type="compositionally biased region" description="Low complexity" evidence="3">
    <location>
        <begin position="1"/>
        <end position="10"/>
    </location>
</feature>
<dbReference type="AlphaFoldDB" id="A0A9W4XFD5"/>
<dbReference type="InterPro" id="IPR029021">
    <property type="entry name" value="Prot-tyrosine_phosphatase-like"/>
</dbReference>
<dbReference type="Proteomes" id="UP001152885">
    <property type="component" value="Unassembled WGS sequence"/>
</dbReference>
<evidence type="ECO:0000259" key="4">
    <source>
        <dbReference type="PROSITE" id="PS50054"/>
    </source>
</evidence>
<feature type="region of interest" description="Disordered" evidence="3">
    <location>
        <begin position="1"/>
        <end position="38"/>
    </location>
</feature>
<dbReference type="PROSITE" id="PS00383">
    <property type="entry name" value="TYR_PHOSPHATASE_1"/>
    <property type="match status" value="1"/>
</dbReference>
<dbReference type="InterPro" id="IPR020422">
    <property type="entry name" value="TYR_PHOSPHATASE_DUAL_dom"/>
</dbReference>
<dbReference type="InterPro" id="IPR000340">
    <property type="entry name" value="Dual-sp_phosphatase_cat-dom"/>
</dbReference>
<dbReference type="InterPro" id="IPR053239">
    <property type="entry name" value="Dual_spec_PTase"/>
</dbReference>
<keyword evidence="1" id="KW-0378">Hydrolase</keyword>
<dbReference type="InterPro" id="IPR000387">
    <property type="entry name" value="Tyr_Pase_dom"/>
</dbReference>
<evidence type="ECO:0000256" key="2">
    <source>
        <dbReference type="ARBA" id="ARBA00022912"/>
    </source>
</evidence>
<proteinExistence type="predicted"/>
<dbReference type="Gene3D" id="3.90.190.10">
    <property type="entry name" value="Protein tyrosine phosphatase superfamily"/>
    <property type="match status" value="1"/>
</dbReference>
<dbReference type="SUPFAM" id="SSF52799">
    <property type="entry name" value="(Phosphotyrosine protein) phosphatases II"/>
    <property type="match status" value="2"/>
</dbReference>
<sequence>MSTKISTSNPIPTPSPPPSQSTTTSNTSTDSTIPKNLDINSSSTAIYKPIPTKPIIDHNIKSSSLTNLSDYTKSYKRSSSSSNDLIYERDRFRARIKSFNQDSECECCDDISFKTTKLNIINRNILDSSSAFHKSLPTYFAKETSNLQLPMKEINLKQLNLIFDYYFNSRLPETNDMFPWLHGLHKDNFAQKSFFLMQQQQRQQHLQNNNTSNYDVFSDYSLSKPNNVKFLMCVTDETLPINLRNTVKLSEILQKIDVSRLEIKNIIKEMFYTLHSNNSELIDLLTLDCIKLNVLPKFLNLDPDRGISLRNFHIQVAKLSTCSDFIIYGEDYNKIESMARILYLAQINEANFEKSSEITTNTNFNIYILKDNLNHLYQPVQLSSILPLKNYFQFCKIDLNNLNYKSDSNLIWENNFQINEKIETTRMSTATKIYKNVWIGNFWDHQIIMHYILNDKEVVPIEGNNLIDLYNDYKNSILLTTMTSNYMDYLPTPKANWRLLIQCHSDASFPNLSFLKTLLFKYTISSRESSSQFHHLEFPPSGSIGIGDCKQENLESIINTCKLIYLYSSSNSTKDLSCLIYCSDGYTENSLLMIFYLIYSLNISLEEALLKIHLEYGRPFYLFNSDVIILKKLEPLLQKFSPQSSNSQIEWSNLEELSSQEINEILLGPPKKQLDNTKFGYIDNESSSESSESDSENELITEIDWVKEVEGSLPSKVLPYLYLGSLKHASCLPLLNKIGIKKIISVGENLFWLNGYKFKKFNEISIENYSENIDLIHIKPKKLSNYHNSTVTTIMKVMNLEDDGIDELLKQLPKILQFINDEYISSNGDTKILVHCRVGVSRSATVVIAEIMKRLKINLFKAYLYVRVRRLNIIIQPNLRFMYELFKWEEEEKLKLQSNNNNQQYLREIDWFIMCREIMKLNIPYLNN</sequence>
<keyword evidence="7" id="KW-1185">Reference proteome</keyword>